<keyword evidence="2" id="KW-1185">Reference proteome</keyword>
<evidence type="ECO:0000313" key="2">
    <source>
        <dbReference type="Proteomes" id="UP000542342"/>
    </source>
</evidence>
<protein>
    <submittedName>
        <fullName evidence="1">Uncharacterized protein</fullName>
    </submittedName>
</protein>
<accession>A0A7V8VEY3</accession>
<organism evidence="1 2">
    <name type="scientific">Thermogemmata fonticola</name>
    <dbReference type="NCBI Taxonomy" id="2755323"/>
    <lineage>
        <taxon>Bacteria</taxon>
        <taxon>Pseudomonadati</taxon>
        <taxon>Planctomycetota</taxon>
        <taxon>Planctomycetia</taxon>
        <taxon>Gemmatales</taxon>
        <taxon>Gemmataceae</taxon>
        <taxon>Thermogemmata</taxon>
    </lineage>
</organism>
<name>A0A7V8VEY3_9BACT</name>
<comment type="caution">
    <text evidence="1">The sequence shown here is derived from an EMBL/GenBank/DDBJ whole genome shotgun (WGS) entry which is preliminary data.</text>
</comment>
<reference evidence="1 2" key="1">
    <citation type="submission" date="2020-07" db="EMBL/GenBank/DDBJ databases">
        <title>Thermogemmata thermophila gen. nov., sp. nov., a novel moderate thermophilic planctomycete from a Kamchatka hot spring.</title>
        <authorList>
            <person name="Elcheninov A.G."/>
            <person name="Podosokorskaya O.A."/>
            <person name="Kovaleva O.L."/>
            <person name="Novikov A."/>
            <person name="Bonch-Osmolovskaya E.A."/>
            <person name="Toshchakov S.V."/>
            <person name="Kublanov I.V."/>
        </authorList>
    </citation>
    <scope>NUCLEOTIDE SEQUENCE [LARGE SCALE GENOMIC DNA]</scope>
    <source>
        <strain evidence="1 2">2918</strain>
    </source>
</reference>
<dbReference type="RefSeq" id="WP_194537974.1">
    <property type="nucleotide sequence ID" value="NZ_JACEFB010000006.1"/>
</dbReference>
<dbReference type="EMBL" id="JACEFB010000006">
    <property type="protein sequence ID" value="MBA2226542.1"/>
    <property type="molecule type" value="Genomic_DNA"/>
</dbReference>
<dbReference type="Proteomes" id="UP000542342">
    <property type="component" value="Unassembled WGS sequence"/>
</dbReference>
<sequence>MIDLAPVEPTPIVDEIPEAVDIGIVEEPEASQQPGDEVPPLGVDSGWEDEDQWFTEDDQIVWYMPWFGDEEDGAGNTLCDDTGIIVDVLPLMVEEGEDTYEVPNFPLVHPNGSLKEVVPPTLELPRLELLSSFPDEVMEVPNFSIRRAGDLGTTIIPEVDPSLSSSQIITMNVLPIKVPEVSSLVPVAPQSWIALAPESNNIQFYTLPTIQFPEDPEDREPLFVTETA</sequence>
<proteinExistence type="predicted"/>
<gene>
    <name evidence="1" type="ORF">H0921_10260</name>
</gene>
<evidence type="ECO:0000313" key="1">
    <source>
        <dbReference type="EMBL" id="MBA2226542.1"/>
    </source>
</evidence>
<dbReference type="AlphaFoldDB" id="A0A7V8VEY3"/>